<feature type="domain" description="ShKT" evidence="4">
    <location>
        <begin position="125"/>
        <end position="159"/>
    </location>
</feature>
<dbReference type="InterPro" id="IPR014044">
    <property type="entry name" value="CAP_dom"/>
</dbReference>
<keyword evidence="1" id="KW-1015">Disulfide bond</keyword>
<feature type="domain" description="ShKT" evidence="4">
    <location>
        <begin position="39"/>
        <end position="73"/>
    </location>
</feature>
<evidence type="ECO:0000259" key="4">
    <source>
        <dbReference type="PROSITE" id="PS51670"/>
    </source>
</evidence>
<dbReference type="InterPro" id="IPR035940">
    <property type="entry name" value="CAP_sf"/>
</dbReference>
<feature type="disulfide bond" evidence="1">
    <location>
        <begin position="82"/>
        <end position="116"/>
    </location>
</feature>
<evidence type="ECO:0000313" key="5">
    <source>
        <dbReference type="EMBL" id="MFH4982366.1"/>
    </source>
</evidence>
<comment type="caution">
    <text evidence="5">The sequence shown here is derived from an EMBL/GenBank/DDBJ whole genome shotgun (WGS) entry which is preliminary data.</text>
</comment>
<dbReference type="PANTHER" id="PTHR10334">
    <property type="entry name" value="CYSTEINE-RICH SECRETORY PROTEIN-RELATED"/>
    <property type="match status" value="1"/>
</dbReference>
<name>A0ABD6ESS1_9BILA</name>
<dbReference type="Proteomes" id="UP001608902">
    <property type="component" value="Unassembled WGS sequence"/>
</dbReference>
<evidence type="ECO:0000256" key="2">
    <source>
        <dbReference type="SAM" id="MobiDB-lite"/>
    </source>
</evidence>
<keyword evidence="6" id="KW-1185">Reference proteome</keyword>
<accession>A0ABD6ESS1</accession>
<evidence type="ECO:0000313" key="6">
    <source>
        <dbReference type="Proteomes" id="UP001608902"/>
    </source>
</evidence>
<dbReference type="InterPro" id="IPR003582">
    <property type="entry name" value="ShKT_dom"/>
</dbReference>
<dbReference type="SMART" id="SM00198">
    <property type="entry name" value="SCP"/>
    <property type="match status" value="1"/>
</dbReference>
<keyword evidence="3" id="KW-0732">Signal</keyword>
<dbReference type="SMART" id="SM00254">
    <property type="entry name" value="ShKT"/>
    <property type="match status" value="3"/>
</dbReference>
<dbReference type="Gene3D" id="3.40.33.10">
    <property type="entry name" value="CAP"/>
    <property type="match status" value="1"/>
</dbReference>
<dbReference type="CDD" id="cd05380">
    <property type="entry name" value="CAP_euk"/>
    <property type="match status" value="1"/>
</dbReference>
<dbReference type="PROSITE" id="PS51670">
    <property type="entry name" value="SHKT"/>
    <property type="match status" value="3"/>
</dbReference>
<evidence type="ECO:0000256" key="3">
    <source>
        <dbReference type="SAM" id="SignalP"/>
    </source>
</evidence>
<comment type="caution">
    <text evidence="1">Lacks conserved residue(s) required for the propagation of feature annotation.</text>
</comment>
<organism evidence="5 6">
    <name type="scientific">Gnathostoma spinigerum</name>
    <dbReference type="NCBI Taxonomy" id="75299"/>
    <lineage>
        <taxon>Eukaryota</taxon>
        <taxon>Metazoa</taxon>
        <taxon>Ecdysozoa</taxon>
        <taxon>Nematoda</taxon>
        <taxon>Chromadorea</taxon>
        <taxon>Rhabditida</taxon>
        <taxon>Spirurina</taxon>
        <taxon>Gnathostomatomorpha</taxon>
        <taxon>Gnathostomatoidea</taxon>
        <taxon>Gnathostomatidae</taxon>
        <taxon>Gnathostoma</taxon>
    </lineage>
</organism>
<dbReference type="PRINTS" id="PR00837">
    <property type="entry name" value="V5TPXLIKE"/>
</dbReference>
<dbReference type="SUPFAM" id="SSF55797">
    <property type="entry name" value="PR-1-like"/>
    <property type="match status" value="1"/>
</dbReference>
<sequence length="385" mass="42033">MCNRPQYESARQGSSTMKTALLIVVLLFALIVIAVAEECRDENASCKVWADAGHCDLNPSYMKKYCKKSCKVCTGGGGGGDCTDSDANCQSWARDGECEKNPNWMLVNCKKSCNQCKGGTTTGDCKDSDANCASWANSGECEKNPTWMLANCKKSCNQCGGGGTTDHSKPKKPSVGGGDLPDVGNINCGGQMSDEIRTILVNGHNKRRSDMAQGRMVTWGSVPVQSGANVQAFTWDCELERSSQEWAQYCSTEHSHKEDRSENLYWEYGLPNYDAKKTAENSMVGWWDEENRDAGFGYAPYTDWSNYGGNLHLITMAWAKSNKMGCFVKTDCSYPYSGQNMAYVVCQYKVRGNWIGEAVMEVGPACSKCPSGTACHQKSGLCVSA</sequence>
<feature type="signal peptide" evidence="3">
    <location>
        <begin position="1"/>
        <end position="36"/>
    </location>
</feature>
<feature type="domain" description="ShKT" evidence="4">
    <location>
        <begin position="82"/>
        <end position="116"/>
    </location>
</feature>
<dbReference type="Pfam" id="PF01549">
    <property type="entry name" value="ShK"/>
    <property type="match status" value="3"/>
</dbReference>
<protein>
    <recommendedName>
        <fullName evidence="4">ShKT domain-containing protein</fullName>
    </recommendedName>
</protein>
<dbReference type="Pfam" id="PF00188">
    <property type="entry name" value="CAP"/>
    <property type="match status" value="1"/>
</dbReference>
<feature type="region of interest" description="Disordered" evidence="2">
    <location>
        <begin position="163"/>
        <end position="182"/>
    </location>
</feature>
<dbReference type="InterPro" id="IPR001283">
    <property type="entry name" value="CRISP-related"/>
</dbReference>
<feature type="disulfide bond" evidence="1">
    <location>
        <begin position="125"/>
        <end position="159"/>
    </location>
</feature>
<dbReference type="Gene3D" id="1.10.10.1940">
    <property type="match status" value="1"/>
</dbReference>
<feature type="disulfide bond" evidence="1">
    <location>
        <begin position="39"/>
        <end position="73"/>
    </location>
</feature>
<feature type="chain" id="PRO_5044875177" description="ShKT domain-containing protein" evidence="3">
    <location>
        <begin position="37"/>
        <end position="385"/>
    </location>
</feature>
<proteinExistence type="predicted"/>
<dbReference type="AlphaFoldDB" id="A0ABD6ESS1"/>
<gene>
    <name evidence="5" type="ORF">AB6A40_009075</name>
</gene>
<evidence type="ECO:0000256" key="1">
    <source>
        <dbReference type="PROSITE-ProRule" id="PRU01005"/>
    </source>
</evidence>
<dbReference type="EMBL" id="JBGFUD010009105">
    <property type="protein sequence ID" value="MFH4982366.1"/>
    <property type="molecule type" value="Genomic_DNA"/>
</dbReference>
<reference evidence="5 6" key="1">
    <citation type="submission" date="2024-08" db="EMBL/GenBank/DDBJ databases">
        <title>Gnathostoma spinigerum genome.</title>
        <authorList>
            <person name="Gonzalez-Bertolin B."/>
            <person name="Monzon S."/>
            <person name="Zaballos A."/>
            <person name="Jimenez P."/>
            <person name="Dekumyoy P."/>
            <person name="Varona S."/>
            <person name="Cuesta I."/>
            <person name="Sumanam S."/>
            <person name="Adisakwattana P."/>
            <person name="Gasser R.B."/>
            <person name="Hernandez-Gonzalez A."/>
            <person name="Young N.D."/>
            <person name="Perteguer M.J."/>
        </authorList>
    </citation>
    <scope>NUCLEOTIDE SEQUENCE [LARGE SCALE GENOMIC DNA]</scope>
    <source>
        <strain evidence="5">AL3</strain>
        <tissue evidence="5">Liver</tissue>
    </source>
</reference>